<proteinExistence type="inferred from homology"/>
<dbReference type="AlphaFoldDB" id="F6FXE0"/>
<dbReference type="PRINTS" id="PR00420">
    <property type="entry name" value="RNGMNOXGNASE"/>
</dbReference>
<dbReference type="GO" id="GO:0016709">
    <property type="term" value="F:oxidoreductase activity, acting on paired donors, with incorporation or reduction of molecular oxygen, NAD(P)H as one donor, and incorporation of one atom of oxygen"/>
    <property type="evidence" value="ECO:0007669"/>
    <property type="project" value="UniProtKB-ARBA"/>
</dbReference>
<feature type="domain" description="FAD-binding" evidence="7">
    <location>
        <begin position="32"/>
        <end position="404"/>
    </location>
</feature>
<gene>
    <name evidence="9" type="ordered locus">Isova_1931</name>
</gene>
<dbReference type="RefSeq" id="WP_013839059.1">
    <property type="nucleotide sequence ID" value="NC_015588.1"/>
</dbReference>
<protein>
    <submittedName>
        <fullName evidence="9">Phenol hydroxylase domain protein dimerization</fullName>
    </submittedName>
</protein>
<evidence type="ECO:0000313" key="10">
    <source>
        <dbReference type="Proteomes" id="UP000009236"/>
    </source>
</evidence>
<dbReference type="SUPFAM" id="SSF52833">
    <property type="entry name" value="Thioredoxin-like"/>
    <property type="match status" value="1"/>
</dbReference>
<dbReference type="InterPro" id="IPR038220">
    <property type="entry name" value="PHOX_C_sf"/>
</dbReference>
<organism evidence="10">
    <name type="scientific">Isoptericola variabilis (strain 225)</name>
    <dbReference type="NCBI Taxonomy" id="743718"/>
    <lineage>
        <taxon>Bacteria</taxon>
        <taxon>Bacillati</taxon>
        <taxon>Actinomycetota</taxon>
        <taxon>Actinomycetes</taxon>
        <taxon>Micrococcales</taxon>
        <taxon>Promicromonosporaceae</taxon>
        <taxon>Isoptericola</taxon>
    </lineage>
</organism>
<dbReference type="SUPFAM" id="SSF51905">
    <property type="entry name" value="FAD/NAD(P)-binding domain"/>
    <property type="match status" value="1"/>
</dbReference>
<dbReference type="GO" id="GO:0071949">
    <property type="term" value="F:FAD binding"/>
    <property type="evidence" value="ECO:0007669"/>
    <property type="project" value="InterPro"/>
</dbReference>
<evidence type="ECO:0000256" key="6">
    <source>
        <dbReference type="SAM" id="MobiDB-lite"/>
    </source>
</evidence>
<dbReference type="Pfam" id="PF01494">
    <property type="entry name" value="FAD_binding_3"/>
    <property type="match status" value="1"/>
</dbReference>
<name>F6FXE0_ISOV2</name>
<keyword evidence="10" id="KW-1185">Reference proteome</keyword>
<reference evidence="9 10" key="1">
    <citation type="submission" date="2011-05" db="EMBL/GenBank/DDBJ databases">
        <title>Complete sequence of Isoptericola variabilis 225.</title>
        <authorList>
            <consortium name="US DOE Joint Genome Institute"/>
            <person name="Lucas S."/>
            <person name="Han J."/>
            <person name="Lapidus A."/>
            <person name="Cheng J.-F."/>
            <person name="Goodwin L."/>
            <person name="Pitluck S."/>
            <person name="Peters L."/>
            <person name="Mikhailova N."/>
            <person name="Zeytun A."/>
            <person name="Han C."/>
            <person name="Tapia R."/>
            <person name="Land M."/>
            <person name="Hauser L."/>
            <person name="Kyrpides N."/>
            <person name="Ivanova N."/>
            <person name="Pagani I."/>
            <person name="Siebers A."/>
            <person name="Allgaier M."/>
            <person name="Thelen M."/>
            <person name="Hugenholtz P."/>
            <person name="Gladden J."/>
            <person name="Woyke T."/>
        </authorList>
    </citation>
    <scope>NUCLEOTIDE SEQUENCE [LARGE SCALE GENOMIC DNA]</scope>
    <source>
        <strain evidence="10">225</strain>
    </source>
</reference>
<dbReference type="Gene3D" id="3.50.50.60">
    <property type="entry name" value="FAD/NAD(P)-binding domain"/>
    <property type="match status" value="1"/>
</dbReference>
<evidence type="ECO:0000256" key="2">
    <source>
        <dbReference type="ARBA" id="ARBA00007801"/>
    </source>
</evidence>
<dbReference type="Proteomes" id="UP000009236">
    <property type="component" value="Chromosome"/>
</dbReference>
<evidence type="ECO:0000259" key="7">
    <source>
        <dbReference type="Pfam" id="PF01494"/>
    </source>
</evidence>
<feature type="domain" description="Phenol hydroxylase-like C-terminal dimerisation" evidence="8">
    <location>
        <begin position="441"/>
        <end position="627"/>
    </location>
</feature>
<dbReference type="STRING" id="743718.Isova_1931"/>
<dbReference type="PANTHER" id="PTHR43004">
    <property type="entry name" value="TRK SYSTEM POTASSIUM UPTAKE PROTEIN"/>
    <property type="match status" value="1"/>
</dbReference>
<comment type="similarity">
    <text evidence="2">Belongs to the PheA/TfdB FAD monooxygenase family.</text>
</comment>
<dbReference type="PANTHER" id="PTHR43004:SF19">
    <property type="entry name" value="BINDING MONOOXYGENASE, PUTATIVE (JCVI)-RELATED"/>
    <property type="match status" value="1"/>
</dbReference>
<dbReference type="Pfam" id="PF07976">
    <property type="entry name" value="Phe_hydrox_dim"/>
    <property type="match status" value="1"/>
</dbReference>
<dbReference type="eggNOG" id="COG0654">
    <property type="taxonomic scope" value="Bacteria"/>
</dbReference>
<accession>F6FXE0</accession>
<evidence type="ECO:0000313" key="9">
    <source>
        <dbReference type="EMBL" id="AEG44668.1"/>
    </source>
</evidence>
<dbReference type="InterPro" id="IPR012941">
    <property type="entry name" value="Phe_hydrox_C_dim_dom"/>
</dbReference>
<dbReference type="Gene3D" id="3.30.9.10">
    <property type="entry name" value="D-Amino Acid Oxidase, subunit A, domain 2"/>
    <property type="match status" value="1"/>
</dbReference>
<dbReference type="SUPFAM" id="SSF54373">
    <property type="entry name" value="FAD-linked reductases, C-terminal domain"/>
    <property type="match status" value="1"/>
</dbReference>
<evidence type="ECO:0000256" key="1">
    <source>
        <dbReference type="ARBA" id="ARBA00001974"/>
    </source>
</evidence>
<keyword evidence="3" id="KW-0285">Flavoprotein</keyword>
<dbReference type="HOGENOM" id="CLU_009665_9_2_11"/>
<keyword evidence="4" id="KW-0274">FAD</keyword>
<dbReference type="InterPro" id="IPR036249">
    <property type="entry name" value="Thioredoxin-like_sf"/>
</dbReference>
<comment type="cofactor">
    <cofactor evidence="1">
        <name>FAD</name>
        <dbReference type="ChEBI" id="CHEBI:57692"/>
    </cofactor>
</comment>
<sequence length="644" mass="70384">MQFHHHGYVTHDPRIQPAAGVGIDRPAELPDEVDVLIVGSGPAGMIAAAQLAQFPDITTRVVERRPGRLEMGQADGIQSRSVETFQAFGFAERITAEAYRIVETCFWKPDPDEPRNIVRTARPADDPTGISEFPHLIVNQARVLDYFAEVAASSPTRLTPDYGLEAVGVEIAESGDHPVTVTLRHTAGPRAGEERTVRARYVIGCDGAHSTVRQAIGCHPVGDKANHAWGVMDVLAVTDFPDVRTKCVIQSHDGGSILLIPREGGFLARWYVDLGVVPPDDGGAIRRTPLSEIIERANQIIHPYTLDVRDVPWHSVYEVGHRVTDRFDDVPVELAGTRTPRVFITGDACHTHSAKAGQGMNVSMQDGWNIAWKLAHVLTGRAPESLLATYSAERQVVAQNLIDFDRQWSSLMAAKPDELEDPSILEDFYVRSTEFYFGFMTQYAPSMIVGEATHQDLATGFPVGKRFKSAPVERVADGNPVHLGHHARADGRWRVYAFADAAPAGEDSALAAWAEWLGTSPESPLLRHTPEGADPDSVLDVKVVYQQDHTGVDIGKVPPVFLPRVGPFGLVDYEKVYATDPHADIFDLRGIDRASGAVVVVRPDQYVAHVLPLTATDELTAFFAQNHLPASAAQAARQPVKELA</sequence>
<dbReference type="NCBIfam" id="NF006144">
    <property type="entry name" value="PRK08294.1"/>
    <property type="match status" value="1"/>
</dbReference>
<dbReference type="InterPro" id="IPR002938">
    <property type="entry name" value="FAD-bd"/>
</dbReference>
<dbReference type="CDD" id="cd02979">
    <property type="entry name" value="PHOX_C"/>
    <property type="match status" value="1"/>
</dbReference>
<dbReference type="InterPro" id="IPR036188">
    <property type="entry name" value="FAD/NAD-bd_sf"/>
</dbReference>
<evidence type="ECO:0000256" key="4">
    <source>
        <dbReference type="ARBA" id="ARBA00022827"/>
    </source>
</evidence>
<dbReference type="Gene3D" id="3.40.30.20">
    <property type="match status" value="1"/>
</dbReference>
<evidence type="ECO:0000259" key="8">
    <source>
        <dbReference type="Pfam" id="PF07976"/>
    </source>
</evidence>
<keyword evidence="5" id="KW-0560">Oxidoreductase</keyword>
<dbReference type="EMBL" id="CP002810">
    <property type="protein sequence ID" value="AEG44668.1"/>
    <property type="molecule type" value="Genomic_DNA"/>
</dbReference>
<dbReference type="KEGG" id="iva:Isova_1931"/>
<feature type="region of interest" description="Disordered" evidence="6">
    <location>
        <begin position="1"/>
        <end position="22"/>
    </location>
</feature>
<evidence type="ECO:0000256" key="3">
    <source>
        <dbReference type="ARBA" id="ARBA00022630"/>
    </source>
</evidence>
<evidence type="ECO:0000256" key="5">
    <source>
        <dbReference type="ARBA" id="ARBA00023002"/>
    </source>
</evidence>
<dbReference type="InterPro" id="IPR050641">
    <property type="entry name" value="RIFMO-like"/>
</dbReference>